<dbReference type="InterPro" id="IPR016055">
    <property type="entry name" value="A-D-PHexomutase_a/b/a-I/II/III"/>
</dbReference>
<dbReference type="SUPFAM" id="SSF53738">
    <property type="entry name" value="Phosphoglucomutase, first 3 domains"/>
    <property type="match status" value="3"/>
</dbReference>
<evidence type="ECO:0000256" key="6">
    <source>
        <dbReference type="ARBA" id="ARBA00022553"/>
    </source>
</evidence>
<dbReference type="InterPro" id="IPR005844">
    <property type="entry name" value="A-D-PHexomutase_a/b/a-I"/>
</dbReference>
<dbReference type="GO" id="GO:0005737">
    <property type="term" value="C:cytoplasm"/>
    <property type="evidence" value="ECO:0007669"/>
    <property type="project" value="UniProtKB-SubCell"/>
</dbReference>
<dbReference type="GO" id="GO:0006166">
    <property type="term" value="P:purine ribonucleoside salvage"/>
    <property type="evidence" value="ECO:0007669"/>
    <property type="project" value="TreeGrafter"/>
</dbReference>
<proteinExistence type="inferred from homology"/>
<keyword evidence="6" id="KW-0597">Phosphoprotein</keyword>
<dbReference type="InterPro" id="IPR005846">
    <property type="entry name" value="A-D-PHexomutase_a/b/a-III"/>
</dbReference>
<evidence type="ECO:0000256" key="4">
    <source>
        <dbReference type="ARBA" id="ARBA00022490"/>
    </source>
</evidence>
<evidence type="ECO:0000256" key="2">
    <source>
        <dbReference type="ARBA" id="ARBA00004496"/>
    </source>
</evidence>
<dbReference type="EMBL" id="LT635757">
    <property type="protein sequence ID" value="SGZ49237.1"/>
    <property type="molecule type" value="Genomic_DNA"/>
</dbReference>
<dbReference type="InterPro" id="IPR036900">
    <property type="entry name" value="A-D-PHexomutase_C_sf"/>
</dbReference>
<comment type="subcellular location">
    <subcellularLocation>
        <location evidence="2">Cytoplasm</location>
    </subcellularLocation>
</comment>
<keyword evidence="8" id="KW-0460">Magnesium</keyword>
<dbReference type="GO" id="GO:0006006">
    <property type="term" value="P:glucose metabolic process"/>
    <property type="evidence" value="ECO:0007669"/>
    <property type="project" value="UniProtKB-KW"/>
</dbReference>
<dbReference type="OrthoDB" id="8300170at2759"/>
<evidence type="ECO:0000256" key="1">
    <source>
        <dbReference type="ARBA" id="ARBA00001946"/>
    </source>
</evidence>
<feature type="domain" description="Alpha-D-phosphohexomutase alpha/beta/alpha" evidence="12">
    <location>
        <begin position="237"/>
        <end position="339"/>
    </location>
</feature>
<sequence>MTFDKSKLDALVKDWLAVDVNPQSRQEILELQNSGDYATLHRKLSTRIAFGTAGLRSSMEAGFAHMNDVTILQASQGLVEYLLANGGSSLVVGYDHRHHSQRFAEITASVALTRGFTVYYLGSVSNLSSELDARVSDDGQDRLYVHTPMVPFGIDTYHASGGVMVTASHNPAKDNGYKVYYGNGCQIIPPHDVGIANSIAQNLVPWLDKKVWDIAGNFEAGLASGKLKSVKRDLTKQYVDTVMSKLASNPSVNFDFVYTPMHGVGLEIFEKIAQKFNITVDSVPQQSVPDPDFSTVRFPNPEEAGALDLAIEQAKRKNVKLVVANDPDADRFSVAVSHNGTWRQLTGNEIGILFAVFIIEELTPAEELANTYLVNSTVSSQLLRSIAEIVGCKFTDTLTGFKWIGNKTIDLKNEGYLVPFGYEEAIGYMFDVVNDKDGISAAVMWLQLYEKWFTGDVDPLDKLEQIYSKYGWFKECNGYYKLDDVAKTPQIFNETIRKSYGAGRDYPETIGEFRVVEWRDLTVGYESTTPDNVPLLPVDATSQMITAVLKASASTGQVRFTCRGSGTEPKLKVYIEGKSDNSEQEAEDLAVRCWRTLREAWFQPEKNGLEEVV</sequence>
<dbReference type="PROSITE" id="PS00710">
    <property type="entry name" value="PGM_PMM"/>
    <property type="match status" value="1"/>
</dbReference>
<dbReference type="Gene3D" id="3.30.310.50">
    <property type="entry name" value="Alpha-D-phosphohexomutase, C-terminal domain"/>
    <property type="match status" value="1"/>
</dbReference>
<evidence type="ECO:0000313" key="15">
    <source>
        <dbReference type="Proteomes" id="UP000182334"/>
    </source>
</evidence>
<dbReference type="GO" id="GO:0005634">
    <property type="term" value="C:nucleus"/>
    <property type="evidence" value="ECO:0007669"/>
    <property type="project" value="TreeGrafter"/>
</dbReference>
<dbReference type="GO" id="GO:0008973">
    <property type="term" value="F:phosphopentomutase activity"/>
    <property type="evidence" value="ECO:0007669"/>
    <property type="project" value="TreeGrafter"/>
</dbReference>
<dbReference type="STRING" id="45354.A0A1L0CZZ3"/>
<evidence type="ECO:0000259" key="12">
    <source>
        <dbReference type="Pfam" id="PF02879"/>
    </source>
</evidence>
<name>A0A1L0CZZ3_9ASCO</name>
<organism evidence="14 15">
    <name type="scientific">Sungouiella intermedia</name>
    <dbReference type="NCBI Taxonomy" id="45354"/>
    <lineage>
        <taxon>Eukaryota</taxon>
        <taxon>Fungi</taxon>
        <taxon>Dikarya</taxon>
        <taxon>Ascomycota</taxon>
        <taxon>Saccharomycotina</taxon>
        <taxon>Pichiomycetes</taxon>
        <taxon>Metschnikowiaceae</taxon>
        <taxon>Sungouiella</taxon>
    </lineage>
</organism>
<dbReference type="PANTHER" id="PTHR45745">
    <property type="entry name" value="PHOSPHOMANNOMUTASE 45A"/>
    <property type="match status" value="1"/>
</dbReference>
<evidence type="ECO:0000313" key="14">
    <source>
        <dbReference type="EMBL" id="SGZ49237.1"/>
    </source>
</evidence>
<dbReference type="AlphaFoldDB" id="A0A1L0CZZ3"/>
<dbReference type="Pfam" id="PF02879">
    <property type="entry name" value="PGM_PMM_II"/>
    <property type="match status" value="1"/>
</dbReference>
<keyword evidence="9" id="KW-0413">Isomerase</keyword>
<keyword evidence="7" id="KW-0479">Metal-binding</keyword>
<evidence type="ECO:0000256" key="5">
    <source>
        <dbReference type="ARBA" id="ARBA00022526"/>
    </source>
</evidence>
<comment type="cofactor">
    <cofactor evidence="1">
        <name>Mg(2+)</name>
        <dbReference type="ChEBI" id="CHEBI:18420"/>
    </cofactor>
</comment>
<accession>A0A1L0CZZ3</accession>
<dbReference type="FunFam" id="3.40.120.10:FF:000035">
    <property type="entry name" value="Pgm3p"/>
    <property type="match status" value="1"/>
</dbReference>
<comment type="similarity">
    <text evidence="3">Belongs to the phosphohexose mutase family.</text>
</comment>
<dbReference type="SUPFAM" id="SSF55957">
    <property type="entry name" value="Phosphoglucomutase, C-terminal domain"/>
    <property type="match status" value="1"/>
</dbReference>
<dbReference type="Gene3D" id="3.40.120.10">
    <property type="entry name" value="Alpha-D-Glucose-1,6-Bisphosphate, subunit A, domain 3"/>
    <property type="match status" value="3"/>
</dbReference>
<evidence type="ECO:0000256" key="7">
    <source>
        <dbReference type="ARBA" id="ARBA00022723"/>
    </source>
</evidence>
<dbReference type="GO" id="GO:0000287">
    <property type="term" value="F:magnesium ion binding"/>
    <property type="evidence" value="ECO:0007669"/>
    <property type="project" value="InterPro"/>
</dbReference>
<gene>
    <name evidence="14" type="ORF">SAMEA4029010_CIC11G00000004880</name>
</gene>
<evidence type="ECO:0000256" key="3">
    <source>
        <dbReference type="ARBA" id="ARBA00010231"/>
    </source>
</evidence>
<dbReference type="CDD" id="cd05799">
    <property type="entry name" value="PGM2"/>
    <property type="match status" value="1"/>
</dbReference>
<dbReference type="InterPro" id="IPR016066">
    <property type="entry name" value="A-D-PHexomutase_CS"/>
</dbReference>
<feature type="domain" description="Alpha-D-phosphohexomutase alpha/beta/alpha" evidence="13">
    <location>
        <begin position="347"/>
        <end position="450"/>
    </location>
</feature>
<keyword evidence="15" id="KW-1185">Reference proteome</keyword>
<evidence type="ECO:0000256" key="8">
    <source>
        <dbReference type="ARBA" id="ARBA00022842"/>
    </source>
</evidence>
<evidence type="ECO:0000259" key="13">
    <source>
        <dbReference type="Pfam" id="PF02880"/>
    </source>
</evidence>
<dbReference type="Pfam" id="PF02880">
    <property type="entry name" value="PGM_PMM_III"/>
    <property type="match status" value="1"/>
</dbReference>
<dbReference type="InterPro" id="IPR005845">
    <property type="entry name" value="A-D-PHexomutase_a/b/a-II"/>
</dbReference>
<evidence type="ECO:0000256" key="10">
    <source>
        <dbReference type="ARBA" id="ARBA00023277"/>
    </source>
</evidence>
<keyword evidence="5" id="KW-0313">Glucose metabolism</keyword>
<dbReference type="Pfam" id="PF02878">
    <property type="entry name" value="PGM_PMM_I"/>
    <property type="match status" value="1"/>
</dbReference>
<evidence type="ECO:0000259" key="11">
    <source>
        <dbReference type="Pfam" id="PF02878"/>
    </source>
</evidence>
<evidence type="ECO:0000256" key="9">
    <source>
        <dbReference type="ARBA" id="ARBA00023235"/>
    </source>
</evidence>
<keyword evidence="4" id="KW-0963">Cytoplasm</keyword>
<keyword evidence="10" id="KW-0119">Carbohydrate metabolism</keyword>
<dbReference type="PANTHER" id="PTHR45745:SF1">
    <property type="entry name" value="PHOSPHOGLUCOMUTASE 2B-RELATED"/>
    <property type="match status" value="1"/>
</dbReference>
<protein>
    <submittedName>
        <fullName evidence="14">CIC11C00000004880</fullName>
    </submittedName>
</protein>
<dbReference type="Proteomes" id="UP000182334">
    <property type="component" value="Chromosome II"/>
</dbReference>
<feature type="domain" description="Alpha-D-phosphohexomutase alpha/beta/alpha" evidence="11">
    <location>
        <begin position="48"/>
        <end position="201"/>
    </location>
</feature>
<reference evidence="14 15" key="1">
    <citation type="submission" date="2016-10" db="EMBL/GenBank/DDBJ databases">
        <authorList>
            <person name="de Groot N.N."/>
        </authorList>
    </citation>
    <scope>NUCLEOTIDE SEQUENCE [LARGE SCALE GENOMIC DNA]</scope>
    <source>
        <strain evidence="14 15">CBS 141442</strain>
    </source>
</reference>